<sequence>MDNNHQKFDSQSIANRVRELFLHYGIGKRQHARELSRILDLSFSHAHRKLKGQSPWTLEQINSVAAALGETPAAIADLSAEHETTEPNMARDAIFFVAGVAMPCVGHIGDELPAGRPAEFVALRVEGQWHIYRADEAPAGPRYGVELIEIRPGYGDDERLSIAVLDDSHQAADELAKYLGDCGFNAVAFYDVDSFCQALQQSLFDGYVVDWLIGEETADRCIATIRASDNPDAPVLVLTGELGTDRRESEIAQAMREYDVLGPYEKPVRLHVIEAALQRCFNL</sequence>
<dbReference type="Pfam" id="PF08667">
    <property type="entry name" value="BetR"/>
    <property type="match status" value="1"/>
</dbReference>
<organism evidence="3">
    <name type="scientific">Serratia marcescens</name>
    <dbReference type="NCBI Taxonomy" id="615"/>
    <lineage>
        <taxon>Bacteria</taxon>
        <taxon>Pseudomonadati</taxon>
        <taxon>Pseudomonadota</taxon>
        <taxon>Gammaproteobacteria</taxon>
        <taxon>Enterobacterales</taxon>
        <taxon>Yersiniaceae</taxon>
        <taxon>Serratia</taxon>
    </lineage>
</organism>
<evidence type="ECO:0000259" key="2">
    <source>
        <dbReference type="PROSITE" id="PS50110"/>
    </source>
</evidence>
<dbReference type="SUPFAM" id="SSF52172">
    <property type="entry name" value="CheY-like"/>
    <property type="match status" value="1"/>
</dbReference>
<reference evidence="3" key="1">
    <citation type="submission" date="2012-04" db="EMBL/GenBank/DDBJ databases">
        <title>Serratia marcescens cyclic AMP-receptor protein regulates a novel regulator of secondary metabolites, EepR.</title>
        <authorList>
            <person name="Shanks R.M.Q."/>
            <person name="Kalivoda E.J."/>
            <person name="Stella N.A."/>
        </authorList>
    </citation>
    <scope>NUCLEOTIDE SEQUENCE</scope>
    <source>
        <strain evidence="3">CMS376</strain>
    </source>
</reference>
<accession>A0A023H5D8</accession>
<gene>
    <name evidence="3" type="primary">eepR</name>
</gene>
<dbReference type="Gene3D" id="3.40.50.2300">
    <property type="match status" value="1"/>
</dbReference>
<dbReference type="AlphaFoldDB" id="A0A023H5D8"/>
<dbReference type="InterPro" id="IPR001789">
    <property type="entry name" value="Sig_transdc_resp-reg_receiver"/>
</dbReference>
<dbReference type="EMBL" id="JQ914138">
    <property type="protein sequence ID" value="AFZ93918.1"/>
    <property type="molecule type" value="Genomic_DNA"/>
</dbReference>
<dbReference type="PROSITE" id="PS50110">
    <property type="entry name" value="RESPONSE_REGULATORY"/>
    <property type="match status" value="1"/>
</dbReference>
<feature type="modified residue" description="4-aspartylphosphate" evidence="1">
    <location>
        <position position="210"/>
    </location>
</feature>
<dbReference type="PHI-base" id="PHI:6442"/>
<dbReference type="GO" id="GO:0000160">
    <property type="term" value="P:phosphorelay signal transduction system"/>
    <property type="evidence" value="ECO:0007669"/>
    <property type="project" value="InterPro"/>
</dbReference>
<dbReference type="InterPro" id="IPR011006">
    <property type="entry name" value="CheY-like_superfamily"/>
</dbReference>
<evidence type="ECO:0000313" key="3">
    <source>
        <dbReference type="EMBL" id="AFZ93918.1"/>
    </source>
</evidence>
<feature type="domain" description="Response regulatory" evidence="2">
    <location>
        <begin position="161"/>
        <end position="281"/>
    </location>
</feature>
<keyword evidence="1" id="KW-0597">Phosphoprotein</keyword>
<dbReference type="InterPro" id="IPR013975">
    <property type="entry name" value="Tscrpt_reg_BetR_N"/>
</dbReference>
<name>A0A023H5D8_SERMA</name>
<evidence type="ECO:0000256" key="1">
    <source>
        <dbReference type="PROSITE-ProRule" id="PRU00169"/>
    </source>
</evidence>
<protein>
    <submittedName>
        <fullName evidence="3">Response regulator transcription factor EepR</fullName>
    </submittedName>
</protein>
<dbReference type="CDD" id="cd00156">
    <property type="entry name" value="REC"/>
    <property type="match status" value="1"/>
</dbReference>
<proteinExistence type="predicted"/>